<gene>
    <name evidence="2" type="ORF">GCM10011400_64090</name>
</gene>
<dbReference type="EMBL" id="BMHL01000017">
    <property type="protein sequence ID" value="GGC67353.1"/>
    <property type="molecule type" value="Genomic_DNA"/>
</dbReference>
<dbReference type="Pfam" id="PF17937">
    <property type="entry name" value="TetR_C_28"/>
    <property type="match status" value="1"/>
</dbReference>
<dbReference type="Proteomes" id="UP000602004">
    <property type="component" value="Unassembled WGS sequence"/>
</dbReference>
<protein>
    <recommendedName>
        <fullName evidence="1">TetR transcriptional regulator CgmR-like C-terminal domain-containing protein</fullName>
    </recommendedName>
</protein>
<proteinExistence type="predicted"/>
<evidence type="ECO:0000313" key="2">
    <source>
        <dbReference type="EMBL" id="GGC67353.1"/>
    </source>
</evidence>
<dbReference type="InterPro" id="IPR041479">
    <property type="entry name" value="TetR_CgmR_C"/>
</dbReference>
<dbReference type="RefSeq" id="WP_115778467.1">
    <property type="nucleotide sequence ID" value="NZ_BMHL01000017.1"/>
</dbReference>
<accession>A0ABQ1NBW9</accession>
<evidence type="ECO:0000259" key="1">
    <source>
        <dbReference type="Pfam" id="PF17937"/>
    </source>
</evidence>
<comment type="caution">
    <text evidence="2">The sequence shown here is derived from an EMBL/GenBank/DDBJ whole genome shotgun (WGS) entry which is preliminary data.</text>
</comment>
<reference evidence="3" key="1">
    <citation type="journal article" date="2019" name="Int. J. Syst. Evol. Microbiol.">
        <title>The Global Catalogue of Microorganisms (GCM) 10K type strain sequencing project: providing services to taxonomists for standard genome sequencing and annotation.</title>
        <authorList>
            <consortium name="The Broad Institute Genomics Platform"/>
            <consortium name="The Broad Institute Genome Sequencing Center for Infectious Disease"/>
            <person name="Wu L."/>
            <person name="Ma J."/>
        </authorList>
    </citation>
    <scope>NUCLEOTIDE SEQUENCE [LARGE SCALE GENOMIC DNA]</scope>
    <source>
        <strain evidence="3">CGMCC 1.15103</strain>
    </source>
</reference>
<evidence type="ECO:0000313" key="3">
    <source>
        <dbReference type="Proteomes" id="UP000602004"/>
    </source>
</evidence>
<feature type="domain" description="TetR transcriptional regulator CgmR-like C-terminal" evidence="1">
    <location>
        <begin position="36"/>
        <end position="125"/>
    </location>
</feature>
<name>A0ABQ1NBW9_9BURK</name>
<keyword evidence="3" id="KW-1185">Reference proteome</keyword>
<organism evidence="2 3">
    <name type="scientific">Paraburkholderia caffeinilytica</name>
    <dbReference type="NCBI Taxonomy" id="1761016"/>
    <lineage>
        <taxon>Bacteria</taxon>
        <taxon>Pseudomonadati</taxon>
        <taxon>Pseudomonadota</taxon>
        <taxon>Betaproteobacteria</taxon>
        <taxon>Burkholderiales</taxon>
        <taxon>Burkholderiaceae</taxon>
        <taxon>Paraburkholderia</taxon>
    </lineage>
</organism>
<sequence>MKSIMQRQIIHFERFSRLYRAIAAPEEIQHTLLAQIATARAVIDQSRETISSIAGERLMDSRLSRLVRDLSAEEVSRMKIQSTDPELSLLHWEAAQGMSLSWVLGICPLSAETRDRLFDRLHEETQRPSGKRDGPERP</sequence>